<organism evidence="2 3">
    <name type="scientific">Candidatus Daviesbacteria bacterium RIFCSPHIGHO2_02_FULL_36_13</name>
    <dbReference type="NCBI Taxonomy" id="1797768"/>
    <lineage>
        <taxon>Bacteria</taxon>
        <taxon>Candidatus Daviesiibacteriota</taxon>
    </lineage>
</organism>
<sequence>MVRTEAFHQRVITADGRGDSRRASNPPDVPPVGSAEFKISSGDKIPSSWWDYRVDQGSTTPAIQVVRPLTSVFESYVGGRRVGGGGTSREALHRARRKFRLNRRPGS</sequence>
<name>A0A1F5JUV4_9BACT</name>
<evidence type="ECO:0000313" key="2">
    <source>
        <dbReference type="EMBL" id="OGE32395.1"/>
    </source>
</evidence>
<comment type="caution">
    <text evidence="2">The sequence shown here is derived from an EMBL/GenBank/DDBJ whole genome shotgun (WGS) entry which is preliminary data.</text>
</comment>
<feature type="region of interest" description="Disordered" evidence="1">
    <location>
        <begin position="1"/>
        <end position="38"/>
    </location>
</feature>
<evidence type="ECO:0000256" key="1">
    <source>
        <dbReference type="SAM" id="MobiDB-lite"/>
    </source>
</evidence>
<evidence type="ECO:0000313" key="3">
    <source>
        <dbReference type="Proteomes" id="UP000176902"/>
    </source>
</evidence>
<dbReference type="AlphaFoldDB" id="A0A1F5JUV4"/>
<dbReference type="STRING" id="1797768.A3C59_03805"/>
<proteinExistence type="predicted"/>
<dbReference type="EMBL" id="MFCV01000026">
    <property type="protein sequence ID" value="OGE32395.1"/>
    <property type="molecule type" value="Genomic_DNA"/>
</dbReference>
<accession>A0A1F5JUV4</accession>
<dbReference type="Proteomes" id="UP000176902">
    <property type="component" value="Unassembled WGS sequence"/>
</dbReference>
<gene>
    <name evidence="2" type="ORF">A3C59_03805</name>
</gene>
<reference evidence="2 3" key="1">
    <citation type="journal article" date="2016" name="Nat. Commun.">
        <title>Thousands of microbial genomes shed light on interconnected biogeochemical processes in an aquifer system.</title>
        <authorList>
            <person name="Anantharaman K."/>
            <person name="Brown C.T."/>
            <person name="Hug L.A."/>
            <person name="Sharon I."/>
            <person name="Castelle C.J."/>
            <person name="Probst A.J."/>
            <person name="Thomas B.C."/>
            <person name="Singh A."/>
            <person name="Wilkins M.J."/>
            <person name="Karaoz U."/>
            <person name="Brodie E.L."/>
            <person name="Williams K.H."/>
            <person name="Hubbard S.S."/>
            <person name="Banfield J.F."/>
        </authorList>
    </citation>
    <scope>NUCLEOTIDE SEQUENCE [LARGE SCALE GENOMIC DNA]</scope>
</reference>
<protein>
    <submittedName>
        <fullName evidence="2">Uncharacterized protein</fullName>
    </submittedName>
</protein>